<evidence type="ECO:0000313" key="3">
    <source>
        <dbReference type="EMBL" id="UUX51645.1"/>
    </source>
</evidence>
<dbReference type="RefSeq" id="WP_257771266.1">
    <property type="nucleotide sequence ID" value="NZ_CP102480.1"/>
</dbReference>
<dbReference type="InterPro" id="IPR014710">
    <property type="entry name" value="RmlC-like_jellyroll"/>
</dbReference>
<dbReference type="SMART" id="SM00100">
    <property type="entry name" value="cNMP"/>
    <property type="match status" value="1"/>
</dbReference>
<dbReference type="PANTHER" id="PTHR23011:SF28">
    <property type="entry name" value="CYCLIC NUCLEOTIDE-BINDING DOMAIN CONTAINING PROTEIN"/>
    <property type="match status" value="1"/>
</dbReference>
<dbReference type="CDD" id="cd00038">
    <property type="entry name" value="CAP_ED"/>
    <property type="match status" value="1"/>
</dbReference>
<evidence type="ECO:0000259" key="2">
    <source>
        <dbReference type="PROSITE" id="PS50042"/>
    </source>
</evidence>
<evidence type="ECO:0000256" key="1">
    <source>
        <dbReference type="SAM" id="MobiDB-lite"/>
    </source>
</evidence>
<dbReference type="InterPro" id="IPR018490">
    <property type="entry name" value="cNMP-bd_dom_sf"/>
</dbReference>
<name>A0A9J7B1V1_9PROT</name>
<dbReference type="Proteomes" id="UP001060336">
    <property type="component" value="Chromosome"/>
</dbReference>
<proteinExistence type="predicted"/>
<dbReference type="KEGG" id="naci:NUH88_08075"/>
<dbReference type="EMBL" id="CP102480">
    <property type="protein sequence ID" value="UUX51645.1"/>
    <property type="molecule type" value="Genomic_DNA"/>
</dbReference>
<dbReference type="AlphaFoldDB" id="A0A9J7B1V1"/>
<dbReference type="Pfam" id="PF00027">
    <property type="entry name" value="cNMP_binding"/>
    <property type="match status" value="1"/>
</dbReference>
<feature type="region of interest" description="Disordered" evidence="1">
    <location>
        <begin position="117"/>
        <end position="149"/>
    </location>
</feature>
<dbReference type="SUPFAM" id="SSF51206">
    <property type="entry name" value="cAMP-binding domain-like"/>
    <property type="match status" value="1"/>
</dbReference>
<feature type="domain" description="Cyclic nucleotide-binding" evidence="2">
    <location>
        <begin position="9"/>
        <end position="109"/>
    </location>
</feature>
<organism evidence="3 4">
    <name type="scientific">Nisaea acidiphila</name>
    <dbReference type="NCBI Taxonomy" id="1862145"/>
    <lineage>
        <taxon>Bacteria</taxon>
        <taxon>Pseudomonadati</taxon>
        <taxon>Pseudomonadota</taxon>
        <taxon>Alphaproteobacteria</taxon>
        <taxon>Rhodospirillales</taxon>
        <taxon>Thalassobaculaceae</taxon>
        <taxon>Nisaea</taxon>
    </lineage>
</organism>
<dbReference type="PROSITE" id="PS50042">
    <property type="entry name" value="CNMP_BINDING_3"/>
    <property type="match status" value="1"/>
</dbReference>
<protein>
    <submittedName>
        <fullName evidence="3">Cyclic nucleotide-binding domain-containing protein</fullName>
    </submittedName>
</protein>
<keyword evidence="4" id="KW-1185">Reference proteome</keyword>
<dbReference type="InterPro" id="IPR000595">
    <property type="entry name" value="cNMP-bd_dom"/>
</dbReference>
<evidence type="ECO:0000313" key="4">
    <source>
        <dbReference type="Proteomes" id="UP001060336"/>
    </source>
</evidence>
<gene>
    <name evidence="3" type="ORF">NUH88_08075</name>
</gene>
<accession>A0A9J7B1V1</accession>
<reference evidence="3" key="1">
    <citation type="submission" date="2022-08" db="EMBL/GenBank/DDBJ databases">
        <title>Nisaea acidiphila sp. nov., isolated from a marine algal debris and emended description of the genus Nisaea Urios et al. 2008.</title>
        <authorList>
            <person name="Kwon K."/>
        </authorList>
    </citation>
    <scope>NUCLEOTIDE SEQUENCE</scope>
    <source>
        <strain evidence="3">MEBiC11861</strain>
    </source>
</reference>
<sequence>MQYKEANTRRYKKGQFVFVEGDDAFEAYIVLLGSVEISIGKGAGRKVLDVITENQMFGEMGVIADIPRTATGRCLEDTELVVVDRGLIETKVRDMDPYIRYLMESLISRLIRTSHGVRPDRAGVPSRLSEERPGEVVEISGTDSEGGKA</sequence>
<dbReference type="PANTHER" id="PTHR23011">
    <property type="entry name" value="CYCLIC NUCLEOTIDE-BINDING DOMAIN CONTAINING PROTEIN"/>
    <property type="match status" value="1"/>
</dbReference>
<dbReference type="Gene3D" id="2.60.120.10">
    <property type="entry name" value="Jelly Rolls"/>
    <property type="match status" value="1"/>
</dbReference>